<organism evidence="20">
    <name type="scientific">Desulfofervidus auxilii</name>
    <dbReference type="NCBI Taxonomy" id="1621989"/>
    <lineage>
        <taxon>Bacteria</taxon>
        <taxon>Pseudomonadati</taxon>
        <taxon>Thermodesulfobacteriota</taxon>
        <taxon>Candidatus Desulfofervidia</taxon>
        <taxon>Candidatus Desulfofervidales</taxon>
        <taxon>Candidatus Desulfofervidaceae</taxon>
        <taxon>Candidatus Desulfofervidus</taxon>
    </lineage>
</organism>
<dbReference type="SUPFAM" id="SSF53098">
    <property type="entry name" value="Ribonuclease H-like"/>
    <property type="match status" value="1"/>
</dbReference>
<comment type="catalytic activity">
    <reaction evidence="1 14 15 16">
        <text>Endonucleolytic cleavage to 5'-phosphomonoester.</text>
        <dbReference type="EC" id="3.1.26.4"/>
    </reaction>
</comment>
<proteinExistence type="inferred from homology"/>
<dbReference type="GO" id="GO:0030145">
    <property type="term" value="F:manganese ion binding"/>
    <property type="evidence" value="ECO:0007669"/>
    <property type="project" value="UniProtKB-UniRule"/>
</dbReference>
<evidence type="ECO:0000256" key="12">
    <source>
        <dbReference type="ARBA" id="ARBA00022801"/>
    </source>
</evidence>
<dbReference type="Proteomes" id="UP000070560">
    <property type="component" value="Chromosome"/>
</dbReference>
<reference evidence="18 21" key="1">
    <citation type="submission" date="2015-10" db="EMBL/GenBank/DDBJ databases">
        <title>Candidatus Desulfofervidus auxilii, a hydrogenotrophic sulfate-reducing bacterium involved in the thermophilic anaerobic oxidation of methane.</title>
        <authorList>
            <person name="Krukenberg V."/>
            <person name="Richter M."/>
            <person name="Wegener G."/>
        </authorList>
    </citation>
    <scope>NUCLEOTIDE SEQUENCE [LARGE SCALE GENOMIC DNA]</scope>
    <source>
        <strain evidence="18 21">HS1</strain>
    </source>
</reference>
<dbReference type="HAMAP" id="MF_00052_B">
    <property type="entry name" value="RNase_HII_B"/>
    <property type="match status" value="1"/>
</dbReference>
<comment type="cofactor">
    <cofactor evidence="14 15">
        <name>Mn(2+)</name>
        <dbReference type="ChEBI" id="CHEBI:29035"/>
    </cofactor>
    <cofactor evidence="14 15">
        <name>Mg(2+)</name>
        <dbReference type="ChEBI" id="CHEBI:18420"/>
    </cofactor>
    <text evidence="14 15">Manganese or magnesium. Binds 1 divalent metal ion per monomer in the absence of substrate. May bind a second metal ion after substrate binding.</text>
</comment>
<evidence type="ECO:0000256" key="15">
    <source>
        <dbReference type="PROSITE-ProRule" id="PRU01319"/>
    </source>
</evidence>
<dbReference type="InterPro" id="IPR024567">
    <property type="entry name" value="RNase_HII/HIII_dom"/>
</dbReference>
<evidence type="ECO:0000256" key="10">
    <source>
        <dbReference type="ARBA" id="ARBA00022723"/>
    </source>
</evidence>
<evidence type="ECO:0000256" key="9">
    <source>
        <dbReference type="ARBA" id="ARBA00022722"/>
    </source>
</evidence>
<dbReference type="GO" id="GO:0004523">
    <property type="term" value="F:RNA-DNA hybrid ribonuclease activity"/>
    <property type="evidence" value="ECO:0007669"/>
    <property type="project" value="UniProtKB-UniRule"/>
</dbReference>
<keyword evidence="8 14" id="KW-0963">Cytoplasm</keyword>
<dbReference type="OrthoDB" id="9803420at2"/>
<keyword evidence="13 14" id="KW-0464">Manganese</keyword>
<evidence type="ECO:0000256" key="6">
    <source>
        <dbReference type="ARBA" id="ARBA00012180"/>
    </source>
</evidence>
<dbReference type="GO" id="GO:0006298">
    <property type="term" value="P:mismatch repair"/>
    <property type="evidence" value="ECO:0007669"/>
    <property type="project" value="TreeGrafter"/>
</dbReference>
<gene>
    <name evidence="14" type="primary">rnhB</name>
    <name evidence="20" type="ORF">ENI35_05620</name>
    <name evidence="19" type="ORF">ENJ03_00445</name>
    <name evidence="18" type="ORF">HS1_002032</name>
</gene>
<dbReference type="Proteomes" id="UP000885738">
    <property type="component" value="Unassembled WGS sequence"/>
</dbReference>
<evidence type="ECO:0000256" key="8">
    <source>
        <dbReference type="ARBA" id="ARBA00022490"/>
    </source>
</evidence>
<dbReference type="PANTHER" id="PTHR10954">
    <property type="entry name" value="RIBONUCLEASE H2 SUBUNIT A"/>
    <property type="match status" value="1"/>
</dbReference>
<dbReference type="AlphaFoldDB" id="A0A7C1VXD4"/>
<evidence type="ECO:0000256" key="11">
    <source>
        <dbReference type="ARBA" id="ARBA00022759"/>
    </source>
</evidence>
<dbReference type="GO" id="GO:0005737">
    <property type="term" value="C:cytoplasm"/>
    <property type="evidence" value="ECO:0007669"/>
    <property type="project" value="UniProtKB-SubCell"/>
</dbReference>
<dbReference type="NCBIfam" id="NF000594">
    <property type="entry name" value="PRK00015.1-1"/>
    <property type="match status" value="1"/>
</dbReference>
<evidence type="ECO:0000256" key="4">
    <source>
        <dbReference type="ARBA" id="ARBA00004496"/>
    </source>
</evidence>
<feature type="binding site" evidence="14 15">
    <location>
        <position position="23"/>
    </location>
    <ligand>
        <name>a divalent metal cation</name>
        <dbReference type="ChEBI" id="CHEBI:60240"/>
    </ligand>
</feature>
<evidence type="ECO:0000256" key="16">
    <source>
        <dbReference type="RuleBase" id="RU003515"/>
    </source>
</evidence>
<dbReference type="NCBIfam" id="NF000595">
    <property type="entry name" value="PRK00015.1-3"/>
    <property type="match status" value="1"/>
</dbReference>
<evidence type="ECO:0000256" key="1">
    <source>
        <dbReference type="ARBA" id="ARBA00000077"/>
    </source>
</evidence>
<evidence type="ECO:0000313" key="18">
    <source>
        <dbReference type="EMBL" id="AMM41824.1"/>
    </source>
</evidence>
<dbReference type="Pfam" id="PF01351">
    <property type="entry name" value="RNase_HII"/>
    <property type="match status" value="1"/>
</dbReference>
<evidence type="ECO:0000313" key="20">
    <source>
        <dbReference type="EMBL" id="HEC68266.1"/>
    </source>
</evidence>
<keyword evidence="9 14" id="KW-0540">Nuclease</keyword>
<keyword evidence="11 14" id="KW-0255">Endonuclease</keyword>
<dbReference type="RefSeq" id="WP_066064914.1">
    <property type="nucleotide sequence ID" value="NZ_CP013015.1"/>
</dbReference>
<evidence type="ECO:0000256" key="14">
    <source>
        <dbReference type="HAMAP-Rule" id="MF_00052"/>
    </source>
</evidence>
<dbReference type="EC" id="3.1.26.4" evidence="6 14"/>
<dbReference type="GO" id="GO:0043137">
    <property type="term" value="P:DNA replication, removal of RNA primer"/>
    <property type="evidence" value="ECO:0007669"/>
    <property type="project" value="TreeGrafter"/>
</dbReference>
<comment type="subcellular location">
    <subcellularLocation>
        <location evidence="4 14">Cytoplasm</location>
    </subcellularLocation>
</comment>
<evidence type="ECO:0000259" key="17">
    <source>
        <dbReference type="PROSITE" id="PS51975"/>
    </source>
</evidence>
<dbReference type="KEGG" id="daw:HS1_002032"/>
<comment type="cofactor">
    <cofactor evidence="2">
        <name>Mg(2+)</name>
        <dbReference type="ChEBI" id="CHEBI:18420"/>
    </cofactor>
</comment>
<dbReference type="GO" id="GO:0032299">
    <property type="term" value="C:ribonuclease H2 complex"/>
    <property type="evidence" value="ECO:0007669"/>
    <property type="project" value="TreeGrafter"/>
</dbReference>
<keyword evidence="10 14" id="KW-0479">Metal-binding</keyword>
<evidence type="ECO:0000256" key="5">
    <source>
        <dbReference type="ARBA" id="ARBA00007383"/>
    </source>
</evidence>
<dbReference type="CDD" id="cd07182">
    <property type="entry name" value="RNase_HII_bacteria_HII_like"/>
    <property type="match status" value="1"/>
</dbReference>
<evidence type="ECO:0000313" key="19">
    <source>
        <dbReference type="EMBL" id="HEB73675.1"/>
    </source>
</evidence>
<dbReference type="EMBL" id="CP013015">
    <property type="protein sequence ID" value="AMM41824.1"/>
    <property type="molecule type" value="Genomic_DNA"/>
</dbReference>
<dbReference type="GO" id="GO:0003723">
    <property type="term" value="F:RNA binding"/>
    <property type="evidence" value="ECO:0007669"/>
    <property type="project" value="UniProtKB-UniRule"/>
</dbReference>
<keyword evidence="21" id="KW-1185">Reference proteome</keyword>
<dbReference type="InterPro" id="IPR012337">
    <property type="entry name" value="RNaseH-like_sf"/>
</dbReference>
<evidence type="ECO:0000256" key="3">
    <source>
        <dbReference type="ARBA" id="ARBA00004065"/>
    </source>
</evidence>
<protein>
    <recommendedName>
        <fullName evidence="7 14">Ribonuclease HII</fullName>
        <shortName evidence="14">RNase HII</shortName>
        <ecNumber evidence="6 14">3.1.26.4</ecNumber>
    </recommendedName>
</protein>
<comment type="similarity">
    <text evidence="5 14 16">Belongs to the RNase HII family.</text>
</comment>
<dbReference type="EMBL" id="DRKW01000027">
    <property type="protein sequence ID" value="HEB73675.1"/>
    <property type="molecule type" value="Genomic_DNA"/>
</dbReference>
<evidence type="ECO:0000256" key="7">
    <source>
        <dbReference type="ARBA" id="ARBA00019179"/>
    </source>
</evidence>
<accession>A0A7C1VXD4</accession>
<dbReference type="PROSITE" id="PS51975">
    <property type="entry name" value="RNASE_H_2"/>
    <property type="match status" value="1"/>
</dbReference>
<reference evidence="20" key="2">
    <citation type="journal article" date="2020" name="mSystems">
        <title>Genome- and Community-Level Interaction Insights into Carbon Utilization and Element Cycling Functions of Hydrothermarchaeota in Hydrothermal Sediment.</title>
        <authorList>
            <person name="Zhou Z."/>
            <person name="Liu Y."/>
            <person name="Xu W."/>
            <person name="Pan J."/>
            <person name="Luo Z.H."/>
            <person name="Li M."/>
        </authorList>
    </citation>
    <scope>NUCLEOTIDE SEQUENCE [LARGE SCALE GENOMIC DNA]</scope>
    <source>
        <strain evidence="20">HyVt-389</strain>
        <strain evidence="19">HyVt-45</strain>
    </source>
</reference>
<dbReference type="EMBL" id="DRIH01000196">
    <property type="protein sequence ID" value="HEC68266.1"/>
    <property type="molecule type" value="Genomic_DNA"/>
</dbReference>
<keyword evidence="12 14" id="KW-0378">Hydrolase</keyword>
<evidence type="ECO:0000256" key="13">
    <source>
        <dbReference type="ARBA" id="ARBA00023211"/>
    </source>
</evidence>
<evidence type="ECO:0000256" key="2">
    <source>
        <dbReference type="ARBA" id="ARBA00001946"/>
    </source>
</evidence>
<feature type="domain" description="RNase H type-2" evidence="17">
    <location>
        <begin position="17"/>
        <end position="199"/>
    </location>
</feature>
<feature type="binding site" evidence="14 15">
    <location>
        <position position="24"/>
    </location>
    <ligand>
        <name>a divalent metal cation</name>
        <dbReference type="ChEBI" id="CHEBI:60240"/>
    </ligand>
</feature>
<dbReference type="PANTHER" id="PTHR10954:SF18">
    <property type="entry name" value="RIBONUCLEASE HII"/>
    <property type="match status" value="1"/>
</dbReference>
<dbReference type="InterPro" id="IPR036397">
    <property type="entry name" value="RNaseH_sf"/>
</dbReference>
<dbReference type="InterPro" id="IPR001352">
    <property type="entry name" value="RNase_HII/HIII"/>
</dbReference>
<comment type="function">
    <text evidence="3 14 16">Endonuclease that specifically degrades the RNA of RNA-DNA hybrids.</text>
</comment>
<dbReference type="InterPro" id="IPR022898">
    <property type="entry name" value="RNase_HII"/>
</dbReference>
<sequence length="199" mass="22202">MFPTLEHEEILWQNGYNYLAGVDEAGRGCLAGPVVAATVILPPRVKLNGVNDSKKLSPQAREKCLIEIFKKAVAISIGICMPEEIDSLNILQASLEAMRRAILSLKTRPDYLLIDGLYKVNVSLPQICLKHGDSQSISIAAASIVAKVYRDQVMIAYHDLFPQYNLKKNKGYPTAEHKQAIKNYGLCYLHRRSFRPCGD</sequence>
<dbReference type="Proteomes" id="UP000886268">
    <property type="component" value="Unassembled WGS sequence"/>
</dbReference>
<feature type="binding site" evidence="14 15">
    <location>
        <position position="115"/>
    </location>
    <ligand>
        <name>a divalent metal cation</name>
        <dbReference type="ChEBI" id="CHEBI:60240"/>
    </ligand>
</feature>
<evidence type="ECO:0000313" key="21">
    <source>
        <dbReference type="Proteomes" id="UP000070560"/>
    </source>
</evidence>
<name>A0A7C1VXD4_DESA2</name>
<dbReference type="Gene3D" id="3.30.420.10">
    <property type="entry name" value="Ribonuclease H-like superfamily/Ribonuclease H"/>
    <property type="match status" value="1"/>
</dbReference>